<dbReference type="PRINTS" id="PR00133">
    <property type="entry name" value="GLHYDRLASE3"/>
</dbReference>
<dbReference type="Pfam" id="PF01915">
    <property type="entry name" value="Glyco_hydro_3_C"/>
    <property type="match status" value="1"/>
</dbReference>
<dbReference type="InterPro" id="IPR017853">
    <property type="entry name" value="GH"/>
</dbReference>
<evidence type="ECO:0000256" key="2">
    <source>
        <dbReference type="ARBA" id="ARBA00022729"/>
    </source>
</evidence>
<dbReference type="InterPro" id="IPR001764">
    <property type="entry name" value="Glyco_hydro_3_N"/>
</dbReference>
<dbReference type="Gene3D" id="3.40.50.1700">
    <property type="entry name" value="Glycoside hydrolase family 3 C-terminal domain"/>
    <property type="match status" value="1"/>
</dbReference>
<dbReference type="InterPro" id="IPR026891">
    <property type="entry name" value="Fn3-like"/>
</dbReference>
<feature type="compositionally biased region" description="Basic and acidic residues" evidence="4">
    <location>
        <begin position="7"/>
        <end position="24"/>
    </location>
</feature>
<dbReference type="InterPro" id="IPR036881">
    <property type="entry name" value="Glyco_hydro_3_C_sf"/>
</dbReference>
<keyword evidence="2" id="KW-0732">Signal</keyword>
<dbReference type="Proteomes" id="UP000292274">
    <property type="component" value="Unassembled WGS sequence"/>
</dbReference>
<dbReference type="InterPro" id="IPR002772">
    <property type="entry name" value="Glyco_hydro_3_C"/>
</dbReference>
<comment type="caution">
    <text evidence="6">The sequence shown here is derived from an EMBL/GenBank/DDBJ whole genome shotgun (WGS) entry which is preliminary data.</text>
</comment>
<dbReference type="SUPFAM" id="SSF51445">
    <property type="entry name" value="(Trans)glycosidases"/>
    <property type="match status" value="1"/>
</dbReference>
<proteinExistence type="inferred from homology"/>
<dbReference type="GO" id="GO:0009044">
    <property type="term" value="F:xylan 1,4-beta-xylosidase activity"/>
    <property type="evidence" value="ECO:0007669"/>
    <property type="project" value="InterPro"/>
</dbReference>
<evidence type="ECO:0000313" key="6">
    <source>
        <dbReference type="EMBL" id="TCB98487.1"/>
    </source>
</evidence>
<name>A0A4R0GNK2_9ACTN</name>
<dbReference type="Pfam" id="PF14310">
    <property type="entry name" value="Fn3-like"/>
    <property type="match status" value="1"/>
</dbReference>
<dbReference type="SMART" id="SM01217">
    <property type="entry name" value="Fn3_like"/>
    <property type="match status" value="1"/>
</dbReference>
<evidence type="ECO:0000256" key="1">
    <source>
        <dbReference type="ARBA" id="ARBA00005336"/>
    </source>
</evidence>
<dbReference type="FunFam" id="3.20.20.300:FF:000011">
    <property type="entry name" value="Glycosyl hydrolase"/>
    <property type="match status" value="1"/>
</dbReference>
<evidence type="ECO:0000256" key="3">
    <source>
        <dbReference type="ARBA" id="ARBA00022801"/>
    </source>
</evidence>
<dbReference type="GO" id="GO:0031222">
    <property type="term" value="P:arabinan catabolic process"/>
    <property type="evidence" value="ECO:0007669"/>
    <property type="project" value="TreeGrafter"/>
</dbReference>
<dbReference type="RefSeq" id="WP_131303070.1">
    <property type="nucleotide sequence ID" value="NZ_SJJR01000004.1"/>
</dbReference>
<dbReference type="GO" id="GO:0046556">
    <property type="term" value="F:alpha-L-arabinofuranosidase activity"/>
    <property type="evidence" value="ECO:0007669"/>
    <property type="project" value="TreeGrafter"/>
</dbReference>
<dbReference type="Gene3D" id="2.60.40.10">
    <property type="entry name" value="Immunoglobulins"/>
    <property type="match status" value="1"/>
</dbReference>
<dbReference type="InterPro" id="IPR044993">
    <property type="entry name" value="BXL"/>
</dbReference>
<organism evidence="6 7">
    <name type="scientific">Micromonospora zingiberis</name>
    <dbReference type="NCBI Taxonomy" id="2053011"/>
    <lineage>
        <taxon>Bacteria</taxon>
        <taxon>Bacillati</taxon>
        <taxon>Actinomycetota</taxon>
        <taxon>Actinomycetes</taxon>
        <taxon>Micromonosporales</taxon>
        <taxon>Micromonosporaceae</taxon>
        <taxon>Micromonospora</taxon>
    </lineage>
</organism>
<dbReference type="InterPro" id="IPR013783">
    <property type="entry name" value="Ig-like_fold"/>
</dbReference>
<feature type="region of interest" description="Disordered" evidence="4">
    <location>
        <begin position="1"/>
        <end position="24"/>
    </location>
</feature>
<keyword evidence="7" id="KW-1185">Reference proteome</keyword>
<dbReference type="InterPro" id="IPR036962">
    <property type="entry name" value="Glyco_hydro_3_N_sf"/>
</dbReference>
<dbReference type="PANTHER" id="PTHR42721">
    <property type="entry name" value="SUGAR HYDROLASE-RELATED"/>
    <property type="match status" value="1"/>
</dbReference>
<reference evidence="6 7" key="1">
    <citation type="submission" date="2019-02" db="EMBL/GenBank/DDBJ databases">
        <title>Jishengella sp. nov., isolated from a root of Zingiber montanum.</title>
        <authorList>
            <person name="Kuncharoen N."/>
            <person name="Kudo T."/>
            <person name="Masahiro Y."/>
            <person name="Ohkuma M."/>
            <person name="Tanasupawat S."/>
        </authorList>
    </citation>
    <scope>NUCLEOTIDE SEQUENCE [LARGE SCALE GENOMIC DNA]</scope>
    <source>
        <strain evidence="6 7">PLAI 1-1</strain>
    </source>
</reference>
<evidence type="ECO:0000259" key="5">
    <source>
        <dbReference type="SMART" id="SM01217"/>
    </source>
</evidence>
<dbReference type="OrthoDB" id="3304319at2"/>
<dbReference type="SUPFAM" id="SSF52279">
    <property type="entry name" value="Beta-D-glucan exohydrolase, C-terminal domain"/>
    <property type="match status" value="1"/>
</dbReference>
<protein>
    <submittedName>
        <fullName evidence="6">Glycosyl hydrolase</fullName>
    </submittedName>
</protein>
<accession>A0A4R0GNK2</accession>
<evidence type="ECO:0000256" key="4">
    <source>
        <dbReference type="SAM" id="MobiDB-lite"/>
    </source>
</evidence>
<dbReference type="GO" id="GO:0045493">
    <property type="term" value="P:xylan catabolic process"/>
    <property type="evidence" value="ECO:0007669"/>
    <property type="project" value="InterPro"/>
</dbReference>
<comment type="similarity">
    <text evidence="1">Belongs to the glycosyl hydrolase 3 family.</text>
</comment>
<evidence type="ECO:0000313" key="7">
    <source>
        <dbReference type="Proteomes" id="UP000292274"/>
    </source>
</evidence>
<gene>
    <name evidence="6" type="ORF">E0H26_08915</name>
</gene>
<sequence length="795" mass="84116">MTSQLPVDDRPASSDAERWRDPALRPEERAEALIPLMSLEEKVAQLVGLWVGADASGDGVAPHQTDMVEHTPPWPDAIRAGLGQLTRPFGTAPVDPAGGARSLAASQAQIVAASRFGIPAQVHEECLTGFAAWRATVFPAPLCWGAAFDPALVEEMAGRIGRSMRAVGVHQGLAPVLDVTRDYRWGRTEETIGEDPYLVGTTGAAYVRGLERAGVVATLKHFAGYSASRGGRNLAPTSMGHRELGDVILPPFEMALRLGGARSVMHSYAEIDGVPVAADEGLLTRLLREQWGFTGTLVADYFAVRFLQTLHGVAADASAAAGLALRAGIDVELPTMDAYGAPLVAAVRRGAVDEELVDRALRRVLIQKIELGLLDGDWRELPTGVDELCLDDDENRQVALRLARQSVILLRNRDALLPLAADQHVALVGPVADDPMAMLGCYSFPLHVGVQYPEHGVGVEIPSLRAALQRLHPRLTHVPGTTITGDDTSGIAAAVAAASDADVCVLAVGDRAGMFGRGTSGEGCDAADLRLPGVQAELVRAVLATGTPVVLVVLSGRPYALGPEVDAAATIVQAFFPGQLGGQALAEVLTGAVNPSGRLPVSVPRHAGGLPATYLSPILGRRTQVSSVDPTSAFPFGHGLSYTSFDWTDAELTGDPPGASAEPVRWPVDGEVTVGVTIRNTGSRAGSEVVQLYLHDPVAQTTRPVVRLVGYARVPVEPGRAARVTFDVPADVTSFVGVHGRRIVEPGAVELRLGRSSDEFVARLALRLVGDEREVGHDRELVSRATVRPVAEDRR</sequence>
<dbReference type="AlphaFoldDB" id="A0A4R0GNK2"/>
<feature type="domain" description="Fibronectin type III-like" evidence="5">
    <location>
        <begin position="688"/>
        <end position="757"/>
    </location>
</feature>
<dbReference type="Pfam" id="PF00933">
    <property type="entry name" value="Glyco_hydro_3"/>
    <property type="match status" value="1"/>
</dbReference>
<dbReference type="Gene3D" id="3.20.20.300">
    <property type="entry name" value="Glycoside hydrolase, family 3, N-terminal domain"/>
    <property type="match status" value="1"/>
</dbReference>
<keyword evidence="3 6" id="KW-0378">Hydrolase</keyword>
<dbReference type="EMBL" id="SJJR01000004">
    <property type="protein sequence ID" value="TCB98487.1"/>
    <property type="molecule type" value="Genomic_DNA"/>
</dbReference>
<dbReference type="PANTHER" id="PTHR42721:SF3">
    <property type="entry name" value="BETA-D-XYLOSIDASE 5-RELATED"/>
    <property type="match status" value="1"/>
</dbReference>